<reference evidence="2 3" key="1">
    <citation type="submission" date="2016-10" db="EMBL/GenBank/DDBJ databases">
        <authorList>
            <person name="de Groot N.N."/>
        </authorList>
    </citation>
    <scope>NUCLEOTIDE SEQUENCE [LARGE SCALE GENOMIC DNA]</scope>
    <source>
        <strain evidence="2 3">CGMCC 4.6533</strain>
    </source>
</reference>
<proteinExistence type="predicted"/>
<keyword evidence="3" id="KW-1185">Reference proteome</keyword>
<name>A0A1G8IKL4_9ACTN</name>
<protein>
    <submittedName>
        <fullName evidence="2">Uncharacterized protein</fullName>
    </submittedName>
</protein>
<dbReference type="EMBL" id="FNDJ01000004">
    <property type="protein sequence ID" value="SDI19423.1"/>
    <property type="molecule type" value="Genomic_DNA"/>
</dbReference>
<evidence type="ECO:0000313" key="3">
    <source>
        <dbReference type="Proteomes" id="UP000199202"/>
    </source>
</evidence>
<dbReference type="RefSeq" id="WP_090930965.1">
    <property type="nucleotide sequence ID" value="NZ_FNDJ01000004.1"/>
</dbReference>
<evidence type="ECO:0000256" key="1">
    <source>
        <dbReference type="SAM" id="MobiDB-lite"/>
    </source>
</evidence>
<sequence length="85" mass="9221">MSTGHGRPSPREPADIELTAAVSADELRFEDEPRTHVGFTGCPDHESSSGSDRTNLPDAVRKHVTYQEVEVNYALVATISVPADE</sequence>
<dbReference type="Proteomes" id="UP000199202">
    <property type="component" value="Unassembled WGS sequence"/>
</dbReference>
<dbReference type="OrthoDB" id="3431870at2"/>
<dbReference type="STRING" id="633440.SAMN05421869_104520"/>
<feature type="region of interest" description="Disordered" evidence="1">
    <location>
        <begin position="33"/>
        <end position="56"/>
    </location>
</feature>
<dbReference type="AlphaFoldDB" id="A0A1G8IKL4"/>
<organism evidence="2 3">
    <name type="scientific">Nonomuraea jiangxiensis</name>
    <dbReference type="NCBI Taxonomy" id="633440"/>
    <lineage>
        <taxon>Bacteria</taxon>
        <taxon>Bacillati</taxon>
        <taxon>Actinomycetota</taxon>
        <taxon>Actinomycetes</taxon>
        <taxon>Streptosporangiales</taxon>
        <taxon>Streptosporangiaceae</taxon>
        <taxon>Nonomuraea</taxon>
    </lineage>
</organism>
<gene>
    <name evidence="2" type="ORF">SAMN05421869_104520</name>
</gene>
<accession>A0A1G8IKL4</accession>
<evidence type="ECO:0000313" key="2">
    <source>
        <dbReference type="EMBL" id="SDI19423.1"/>
    </source>
</evidence>